<dbReference type="CDD" id="cd03716">
    <property type="entry name" value="SOCS_ASB_like"/>
    <property type="match status" value="1"/>
</dbReference>
<organism evidence="2 3">
    <name type="scientific">Stegodyphus mimosarum</name>
    <name type="common">African social velvet spider</name>
    <dbReference type="NCBI Taxonomy" id="407821"/>
    <lineage>
        <taxon>Eukaryota</taxon>
        <taxon>Metazoa</taxon>
        <taxon>Ecdysozoa</taxon>
        <taxon>Arthropoda</taxon>
        <taxon>Chelicerata</taxon>
        <taxon>Arachnida</taxon>
        <taxon>Araneae</taxon>
        <taxon>Araneomorphae</taxon>
        <taxon>Entelegynae</taxon>
        <taxon>Eresoidea</taxon>
        <taxon>Eresidae</taxon>
        <taxon>Stegodyphus</taxon>
    </lineage>
</organism>
<keyword evidence="3" id="KW-1185">Reference proteome</keyword>
<dbReference type="Proteomes" id="UP000054359">
    <property type="component" value="Unassembled WGS sequence"/>
</dbReference>
<dbReference type="SMART" id="SM00969">
    <property type="entry name" value="SOCS_box"/>
    <property type="match status" value="1"/>
</dbReference>
<dbReference type="PROSITE" id="PS50225">
    <property type="entry name" value="SOCS"/>
    <property type="match status" value="1"/>
</dbReference>
<evidence type="ECO:0000259" key="1">
    <source>
        <dbReference type="PROSITE" id="PS50225"/>
    </source>
</evidence>
<dbReference type="AlphaFoldDB" id="A0A087UYY3"/>
<sequence>MEKSKQTLSSSLKALNLMCCDDSPLICSVTAQALKLECSLILLQALIKEFKTVTDRNGIDFDICHLQLTLKGLEAKFVNDAAFFLSVERDHAYFRKTLLTILKGKLFREYITHLKLRLDTCNSVEEVQNWLWKFVNVCCIIPRISETPTILSVCRFLFRSEEKDVELYIFIAELLEFCYNVDIQDSSLVTSLLILTINWYILDIADVAHFPQPFYRSGFLGFLLKHTINAKFDLISYCSEFPRSLWIYSKSFSVFDAVSCGNEEQTLMLLQHGMEVFTAKDLSESGHVFQNIPQVIPQTHLLILQMMQRMRPDLSNLDFLQSRDSEHFFVTQKQRKCFNIVWRVIPDPYIKYTEMALAIYSEHRFLEQHNAFQPMRCEELLNYALLYETCFKDMATSPKEPRNLKHLCRCAIRKNLKEMWKLPSGISCLKLPEILKDYLNLKYD</sequence>
<feature type="domain" description="SOCS box" evidence="1">
    <location>
        <begin position="380"/>
        <end position="439"/>
    </location>
</feature>
<dbReference type="Gene3D" id="1.10.750.20">
    <property type="entry name" value="SOCS box"/>
    <property type="match status" value="1"/>
</dbReference>
<proteinExistence type="predicted"/>
<dbReference type="EMBL" id="KK122359">
    <property type="protein sequence ID" value="KFM82572.1"/>
    <property type="molecule type" value="Genomic_DNA"/>
</dbReference>
<dbReference type="InterPro" id="IPR036036">
    <property type="entry name" value="SOCS_box-like_dom_sf"/>
</dbReference>
<feature type="non-terminal residue" evidence="2">
    <location>
        <position position="444"/>
    </location>
</feature>
<dbReference type="InterPro" id="IPR001496">
    <property type="entry name" value="SOCS_box"/>
</dbReference>
<accession>A0A087UYY3</accession>
<gene>
    <name evidence="2" type="ORF">X975_10875</name>
</gene>
<evidence type="ECO:0000313" key="3">
    <source>
        <dbReference type="Proteomes" id="UP000054359"/>
    </source>
</evidence>
<dbReference type="SUPFAM" id="SSF158235">
    <property type="entry name" value="SOCS box-like"/>
    <property type="match status" value="1"/>
</dbReference>
<name>A0A087UYY3_STEMI</name>
<dbReference type="GO" id="GO:0035556">
    <property type="term" value="P:intracellular signal transduction"/>
    <property type="evidence" value="ECO:0007669"/>
    <property type="project" value="InterPro"/>
</dbReference>
<protein>
    <recommendedName>
        <fullName evidence="1">SOCS box domain-containing protein</fullName>
    </recommendedName>
</protein>
<evidence type="ECO:0000313" key="2">
    <source>
        <dbReference type="EMBL" id="KFM82572.1"/>
    </source>
</evidence>
<dbReference type="OrthoDB" id="6410987at2759"/>
<reference evidence="2 3" key="1">
    <citation type="submission" date="2013-11" db="EMBL/GenBank/DDBJ databases">
        <title>Genome sequencing of Stegodyphus mimosarum.</title>
        <authorList>
            <person name="Bechsgaard J."/>
        </authorList>
    </citation>
    <scope>NUCLEOTIDE SEQUENCE [LARGE SCALE GENOMIC DNA]</scope>
</reference>
<dbReference type="Pfam" id="PF07525">
    <property type="entry name" value="SOCS_box"/>
    <property type="match status" value="1"/>
</dbReference>